<name>A0A852T2R2_9MICO</name>
<dbReference type="GO" id="GO:0032259">
    <property type="term" value="P:methylation"/>
    <property type="evidence" value="ECO:0007669"/>
    <property type="project" value="UniProtKB-KW"/>
</dbReference>
<evidence type="ECO:0000313" key="2">
    <source>
        <dbReference type="Proteomes" id="UP000589620"/>
    </source>
</evidence>
<dbReference type="AlphaFoldDB" id="A0A852T2R2"/>
<dbReference type="EMBL" id="JACCBJ010000001">
    <property type="protein sequence ID" value="NYD74964.1"/>
    <property type="molecule type" value="Genomic_DNA"/>
</dbReference>
<dbReference type="Proteomes" id="UP000589620">
    <property type="component" value="Unassembled WGS sequence"/>
</dbReference>
<keyword evidence="1" id="KW-0808">Transferase</keyword>
<evidence type="ECO:0000313" key="1">
    <source>
        <dbReference type="EMBL" id="NYD74964.1"/>
    </source>
</evidence>
<dbReference type="InterPro" id="IPR029063">
    <property type="entry name" value="SAM-dependent_MTases_sf"/>
</dbReference>
<reference evidence="1 2" key="1">
    <citation type="submission" date="2020-07" db="EMBL/GenBank/DDBJ databases">
        <title>Sequencing the genomes of 1000 actinobacteria strains.</title>
        <authorList>
            <person name="Klenk H.-P."/>
        </authorList>
    </citation>
    <scope>NUCLEOTIDE SEQUENCE [LARGE SCALE GENOMIC DNA]</scope>
    <source>
        <strain evidence="1 2">DSM 23871</strain>
    </source>
</reference>
<dbReference type="RefSeq" id="WP_246298051.1">
    <property type="nucleotide sequence ID" value="NZ_BAAAPX010000001.1"/>
</dbReference>
<dbReference type="Pfam" id="PF13489">
    <property type="entry name" value="Methyltransf_23"/>
    <property type="match status" value="1"/>
</dbReference>
<keyword evidence="1" id="KW-0489">Methyltransferase</keyword>
<proteinExistence type="predicted"/>
<gene>
    <name evidence="1" type="ORF">BJ963_002483</name>
</gene>
<organism evidence="1 2">
    <name type="scientific">Leifsonia soli</name>
    <dbReference type="NCBI Taxonomy" id="582665"/>
    <lineage>
        <taxon>Bacteria</taxon>
        <taxon>Bacillati</taxon>
        <taxon>Actinomycetota</taxon>
        <taxon>Actinomycetes</taxon>
        <taxon>Micrococcales</taxon>
        <taxon>Microbacteriaceae</taxon>
        <taxon>Leifsonia</taxon>
    </lineage>
</organism>
<protein>
    <submittedName>
        <fullName evidence="1">SAM-dependent methyltransferase</fullName>
    </submittedName>
</protein>
<dbReference type="SUPFAM" id="SSF53335">
    <property type="entry name" value="S-adenosyl-L-methionine-dependent methyltransferases"/>
    <property type="match status" value="1"/>
</dbReference>
<keyword evidence="2" id="KW-1185">Reference proteome</keyword>
<comment type="caution">
    <text evidence="1">The sequence shown here is derived from an EMBL/GenBank/DDBJ whole genome shotgun (WGS) entry which is preliminary data.</text>
</comment>
<sequence>MNAGRISSVLLRAEHVGTGPSAEFGRGGAEPYELAIRAGRGLLALVARDGSIEDAVPLDVSAYLAAATDGERDVLGLTVGPVLDIGCGPARLVRAAIESGRIALGIDVSPAAIQHARSAGLPVLHRSVFDPLPAEGTWGAVALFDGNVGIGGDPIALLTRGSELLRPGGRMIVETHTDPERDAVFLAQLVHPAGARSAWFPWAEVGARVASEIAGDLGMEATTVTVAGRTFVLATR</sequence>
<dbReference type="Gene3D" id="3.40.50.150">
    <property type="entry name" value="Vaccinia Virus protein VP39"/>
    <property type="match status" value="1"/>
</dbReference>
<accession>A0A852T2R2</accession>
<dbReference type="CDD" id="cd02440">
    <property type="entry name" value="AdoMet_MTases"/>
    <property type="match status" value="1"/>
</dbReference>
<dbReference type="GO" id="GO:0008168">
    <property type="term" value="F:methyltransferase activity"/>
    <property type="evidence" value="ECO:0007669"/>
    <property type="project" value="UniProtKB-KW"/>
</dbReference>